<comment type="caution">
    <text evidence="2">The sequence shown here is derived from an EMBL/GenBank/DDBJ whole genome shotgun (WGS) entry which is preliminary data.</text>
</comment>
<dbReference type="Pfam" id="PF14082">
    <property type="entry name" value="SduA_C"/>
    <property type="match status" value="1"/>
</dbReference>
<organism evidence="2 3">
    <name type="scientific">Peribacillus simplex</name>
    <dbReference type="NCBI Taxonomy" id="1478"/>
    <lineage>
        <taxon>Bacteria</taxon>
        <taxon>Bacillati</taxon>
        <taxon>Bacillota</taxon>
        <taxon>Bacilli</taxon>
        <taxon>Bacillales</taxon>
        <taxon>Bacillaceae</taxon>
        <taxon>Peribacillus</taxon>
    </lineage>
</organism>
<proteinExistence type="predicted"/>
<evidence type="ECO:0000313" key="2">
    <source>
        <dbReference type="EMBL" id="CAH0185620.1"/>
    </source>
</evidence>
<evidence type="ECO:0000259" key="1">
    <source>
        <dbReference type="Pfam" id="PF14082"/>
    </source>
</evidence>
<sequence>MNEILVNEKLIEKFVYEFYEEIKLTRNSLIEVGMDISSALPDAFNGDSVIVHATYSNDKQHVLIRFNKSKKFAFSSTEVIGDVFNLFDPYGTWKGKSTAVQISNSSGKFSNIKIIGMRPFEIVGNNIELAFEQLKISTPNYGEVFIPYGFVFSYNILLEKLKSLKQFVSDFTNVYWQYYKKQKPKDMFITELEIIKLKMEELFFDETVGELEIDNFIKNNPVILENCLGLKKQMHQVKLNDIHGINPKEFKPDLIAYSVDDKNWKIVDYKRAKRNIINNAGKERTHFKSEISSLEAQLDDYISYFDDHGQKENFKTKYGVLIEYPTAIGVIGNVSDEQNRDFNKLKQRLPNWLEIVPYNYLYDRFGRFIELANKLVQK</sequence>
<name>A0A9W4KWL0_9BACI</name>
<dbReference type="RefSeq" id="WP_230301416.1">
    <property type="nucleotide sequence ID" value="NZ_CAKKMG010000014.1"/>
</dbReference>
<dbReference type="EMBL" id="CAKKMG010000014">
    <property type="protein sequence ID" value="CAH0185620.1"/>
    <property type="molecule type" value="Genomic_DNA"/>
</dbReference>
<accession>A0A9W4KWL0</accession>
<feature type="domain" description="Shedu protein SduA C-terminal" evidence="1">
    <location>
        <begin position="210"/>
        <end position="361"/>
    </location>
</feature>
<dbReference type="AlphaFoldDB" id="A0A9W4KWL0"/>
<protein>
    <recommendedName>
        <fullName evidence="1">Shedu protein SduA C-terminal domain-containing protein</fullName>
    </recommendedName>
</protein>
<dbReference type="InterPro" id="IPR025359">
    <property type="entry name" value="SduA_C"/>
</dbReference>
<evidence type="ECO:0000313" key="3">
    <source>
        <dbReference type="Proteomes" id="UP000789326"/>
    </source>
</evidence>
<reference evidence="2" key="1">
    <citation type="submission" date="2021-11" db="EMBL/GenBank/DDBJ databases">
        <authorList>
            <person name="Bulgarelli D."/>
        </authorList>
    </citation>
    <scope>NUCLEOTIDE SEQUENCE</scope>
    <source>
        <strain evidence="2">Bi133</strain>
    </source>
</reference>
<dbReference type="Proteomes" id="UP000789326">
    <property type="component" value="Unassembled WGS sequence"/>
</dbReference>
<gene>
    <name evidence="2" type="ORF">SRABI133_01536</name>
</gene>